<evidence type="ECO:0000256" key="1">
    <source>
        <dbReference type="SAM" id="Phobius"/>
    </source>
</evidence>
<proteinExistence type="predicted"/>
<name>A0A5J5DBU5_9PERO</name>
<accession>A0A5J5DBU5</accession>
<organism evidence="2 3">
    <name type="scientific">Etheostoma spectabile</name>
    <name type="common">orangethroat darter</name>
    <dbReference type="NCBI Taxonomy" id="54343"/>
    <lineage>
        <taxon>Eukaryota</taxon>
        <taxon>Metazoa</taxon>
        <taxon>Chordata</taxon>
        <taxon>Craniata</taxon>
        <taxon>Vertebrata</taxon>
        <taxon>Euteleostomi</taxon>
        <taxon>Actinopterygii</taxon>
        <taxon>Neopterygii</taxon>
        <taxon>Teleostei</taxon>
        <taxon>Neoteleostei</taxon>
        <taxon>Acanthomorphata</taxon>
        <taxon>Eupercaria</taxon>
        <taxon>Perciformes</taxon>
        <taxon>Percoidei</taxon>
        <taxon>Percidae</taxon>
        <taxon>Etheostomatinae</taxon>
        <taxon>Etheostoma</taxon>
    </lineage>
</organism>
<keyword evidence="3" id="KW-1185">Reference proteome</keyword>
<sequence length="59" mass="7249">MFFCFWNSNSTSNIFEDLTKQMSKSLLLITLSFWLYFHFHLFFFAFCVNRDMFILQGWS</sequence>
<comment type="caution">
    <text evidence="2">The sequence shown here is derived from an EMBL/GenBank/DDBJ whole genome shotgun (WGS) entry which is preliminary data.</text>
</comment>
<protein>
    <submittedName>
        <fullName evidence="2">Uncharacterized protein</fullName>
    </submittedName>
</protein>
<evidence type="ECO:0000313" key="2">
    <source>
        <dbReference type="EMBL" id="KAA8589311.1"/>
    </source>
</evidence>
<keyword evidence="1" id="KW-1133">Transmembrane helix</keyword>
<evidence type="ECO:0000313" key="3">
    <source>
        <dbReference type="Proteomes" id="UP000327493"/>
    </source>
</evidence>
<dbReference type="EMBL" id="VOFY01000009">
    <property type="protein sequence ID" value="KAA8589311.1"/>
    <property type="molecule type" value="Genomic_DNA"/>
</dbReference>
<gene>
    <name evidence="2" type="ORF">FQN60_012676</name>
</gene>
<feature type="transmembrane region" description="Helical" evidence="1">
    <location>
        <begin position="26"/>
        <end position="48"/>
    </location>
</feature>
<dbReference type="AlphaFoldDB" id="A0A5J5DBU5"/>
<keyword evidence="1" id="KW-0812">Transmembrane</keyword>
<dbReference type="Proteomes" id="UP000327493">
    <property type="component" value="Chromosome 9"/>
</dbReference>
<reference evidence="2 3" key="1">
    <citation type="submission" date="2019-08" db="EMBL/GenBank/DDBJ databases">
        <title>A chromosome-level genome assembly, high-density linkage maps, and genome scans reveal the genomic architecture of hybrid incompatibilities underlying speciation via character displacement in darters (Percidae: Etheostominae).</title>
        <authorList>
            <person name="Moran R.L."/>
            <person name="Catchen J.M."/>
            <person name="Fuller R.C."/>
        </authorList>
    </citation>
    <scope>NUCLEOTIDE SEQUENCE [LARGE SCALE GENOMIC DNA]</scope>
    <source>
        <strain evidence="2">EspeVRDwgs_2016</strain>
        <tissue evidence="2">Muscle</tissue>
    </source>
</reference>
<keyword evidence="1" id="KW-0472">Membrane</keyword>